<gene>
    <name evidence="2" type="ORF">ENG67_05145</name>
</gene>
<comment type="caution">
    <text evidence="2">The sequence shown here is derived from an EMBL/GenBank/DDBJ whole genome shotgun (WGS) entry which is preliminary data.</text>
</comment>
<protein>
    <submittedName>
        <fullName evidence="2">T9SS type A sorting domain-containing protein</fullName>
    </submittedName>
</protein>
<reference evidence="2" key="1">
    <citation type="journal article" date="2020" name="mSystems">
        <title>Genome- and Community-Level Interaction Insights into Carbon Utilization and Element Cycling Functions of Hydrothermarchaeota in Hydrothermal Sediment.</title>
        <authorList>
            <person name="Zhou Z."/>
            <person name="Liu Y."/>
            <person name="Xu W."/>
            <person name="Pan J."/>
            <person name="Luo Z.H."/>
            <person name="Li M."/>
        </authorList>
    </citation>
    <scope>NUCLEOTIDE SEQUENCE [LARGE SCALE GENOMIC DNA]</scope>
    <source>
        <strain evidence="2">HyVt-237</strain>
    </source>
</reference>
<accession>A0A7C0XB71</accession>
<dbReference type="EMBL" id="DRBW01000193">
    <property type="protein sequence ID" value="HDM90575.1"/>
    <property type="molecule type" value="Genomic_DNA"/>
</dbReference>
<dbReference type="InterPro" id="IPR026444">
    <property type="entry name" value="Secre_tail"/>
</dbReference>
<feature type="domain" description="Secretion system C-terminal sorting" evidence="1">
    <location>
        <begin position="8"/>
        <end position="68"/>
    </location>
</feature>
<proteinExistence type="predicted"/>
<sequence length="70" mass="7975">MELELASPSVKRVKIKIYDVSGKALITTTRTIRRGLNAIKLDISNLPSGEYFVCIRTASNKYVKRFIVMR</sequence>
<name>A0A7C0XB71_UNCW3</name>
<dbReference type="Pfam" id="PF18962">
    <property type="entry name" value="Por_Secre_tail"/>
    <property type="match status" value="1"/>
</dbReference>
<dbReference type="AlphaFoldDB" id="A0A7C0XB71"/>
<dbReference type="NCBIfam" id="TIGR04183">
    <property type="entry name" value="Por_Secre_tail"/>
    <property type="match status" value="1"/>
</dbReference>
<evidence type="ECO:0000313" key="2">
    <source>
        <dbReference type="EMBL" id="HDM90575.1"/>
    </source>
</evidence>
<dbReference type="Proteomes" id="UP000885931">
    <property type="component" value="Unassembled WGS sequence"/>
</dbReference>
<organism evidence="2">
    <name type="scientific">candidate division WOR-3 bacterium</name>
    <dbReference type="NCBI Taxonomy" id="2052148"/>
    <lineage>
        <taxon>Bacteria</taxon>
        <taxon>Bacteria division WOR-3</taxon>
    </lineage>
</organism>
<evidence type="ECO:0000259" key="1">
    <source>
        <dbReference type="Pfam" id="PF18962"/>
    </source>
</evidence>